<feature type="transmembrane region" description="Helical" evidence="1">
    <location>
        <begin position="66"/>
        <end position="84"/>
    </location>
</feature>
<organism evidence="2 3">
    <name type="scientific">Dechloromonas agitata</name>
    <dbReference type="NCBI Taxonomy" id="73030"/>
    <lineage>
        <taxon>Bacteria</taxon>
        <taxon>Pseudomonadati</taxon>
        <taxon>Pseudomonadota</taxon>
        <taxon>Betaproteobacteria</taxon>
        <taxon>Rhodocyclales</taxon>
        <taxon>Azonexaceae</taxon>
        <taxon>Dechloromonas</taxon>
    </lineage>
</organism>
<keyword evidence="1" id="KW-0472">Membrane</keyword>
<dbReference type="EMBL" id="JABZMI010000264">
    <property type="protein sequence ID" value="MBF1165727.1"/>
    <property type="molecule type" value="Genomic_DNA"/>
</dbReference>
<feature type="transmembrane region" description="Helical" evidence="1">
    <location>
        <begin position="96"/>
        <end position="117"/>
    </location>
</feature>
<dbReference type="Proteomes" id="UP000718593">
    <property type="component" value="Unassembled WGS sequence"/>
</dbReference>
<reference evidence="2" key="1">
    <citation type="submission" date="2020-04" db="EMBL/GenBank/DDBJ databases">
        <title>Deep metagenomics examines the oral microbiome during advanced dental caries in children, revealing novel taxa and co-occurrences with host molecules.</title>
        <authorList>
            <person name="Baker J.L."/>
            <person name="Morton J.T."/>
            <person name="Dinis M."/>
            <person name="Alvarez R."/>
            <person name="Tran N.C."/>
            <person name="Knight R."/>
            <person name="Edlund A."/>
        </authorList>
    </citation>
    <scope>NUCLEOTIDE SEQUENCE</scope>
    <source>
        <strain evidence="2">JCVI_32_bin.24</strain>
    </source>
</reference>
<proteinExistence type="predicted"/>
<gene>
    <name evidence="2" type="ORF">HXL68_11905</name>
</gene>
<name>A0A930BTV0_9RHOO</name>
<evidence type="ECO:0000313" key="3">
    <source>
        <dbReference type="Proteomes" id="UP000718593"/>
    </source>
</evidence>
<evidence type="ECO:0000256" key="1">
    <source>
        <dbReference type="SAM" id="Phobius"/>
    </source>
</evidence>
<keyword evidence="1" id="KW-1133">Transmembrane helix</keyword>
<protein>
    <recommendedName>
        <fullName evidence="4">Transmembrane protein</fullName>
    </recommendedName>
</protein>
<sequence>MYYLTHLALPAIVALIMAGSGAQIELSLLWLARITEKLAELYMIFAAPHWTWAAISGYFEASKGATVGGFVGLHLLLFLVWFFVAQSNESHAANGWFIYFLGTPIVIAIGVVAGRYVTSWKTRQSA</sequence>
<evidence type="ECO:0000313" key="2">
    <source>
        <dbReference type="EMBL" id="MBF1165727.1"/>
    </source>
</evidence>
<keyword evidence="1" id="KW-0812">Transmembrane</keyword>
<evidence type="ECO:0008006" key="4">
    <source>
        <dbReference type="Google" id="ProtNLM"/>
    </source>
</evidence>
<accession>A0A930BTV0</accession>
<feature type="transmembrane region" description="Helical" evidence="1">
    <location>
        <begin position="41"/>
        <end position="59"/>
    </location>
</feature>
<comment type="caution">
    <text evidence="2">The sequence shown here is derived from an EMBL/GenBank/DDBJ whole genome shotgun (WGS) entry which is preliminary data.</text>
</comment>
<dbReference type="AlphaFoldDB" id="A0A930BTV0"/>